<feature type="transmembrane region" description="Helical" evidence="8">
    <location>
        <begin position="370"/>
        <end position="398"/>
    </location>
</feature>
<dbReference type="AlphaFoldDB" id="A0A6A4VYN9"/>
<gene>
    <name evidence="10" type="primary">dur3-1_0</name>
    <name evidence="10" type="ORF">FJT64_006567</name>
</gene>
<evidence type="ECO:0000256" key="9">
    <source>
        <dbReference type="SAM" id="SignalP"/>
    </source>
</evidence>
<keyword evidence="5 8" id="KW-1133">Transmembrane helix</keyword>
<dbReference type="Pfam" id="PF00474">
    <property type="entry name" value="SSF"/>
    <property type="match status" value="1"/>
</dbReference>
<keyword evidence="9" id="KW-0732">Signal</keyword>
<dbReference type="Proteomes" id="UP000440578">
    <property type="component" value="Unassembled WGS sequence"/>
</dbReference>
<evidence type="ECO:0000256" key="8">
    <source>
        <dbReference type="SAM" id="Phobius"/>
    </source>
</evidence>
<feature type="signal peptide" evidence="9">
    <location>
        <begin position="1"/>
        <end position="23"/>
    </location>
</feature>
<accession>A0A6A4VYN9</accession>
<keyword evidence="3" id="KW-0813">Transport</keyword>
<feature type="transmembrane region" description="Helical" evidence="8">
    <location>
        <begin position="600"/>
        <end position="619"/>
    </location>
</feature>
<evidence type="ECO:0000313" key="10">
    <source>
        <dbReference type="EMBL" id="KAF0295962.1"/>
    </source>
</evidence>
<feature type="transmembrane region" description="Helical" evidence="8">
    <location>
        <begin position="432"/>
        <end position="462"/>
    </location>
</feature>
<proteinExistence type="inferred from homology"/>
<feature type="transmembrane region" description="Helical" evidence="8">
    <location>
        <begin position="130"/>
        <end position="149"/>
    </location>
</feature>
<dbReference type="PANTHER" id="PTHR46154:SF4">
    <property type="entry name" value="UREA ACTIVE TRANSPORTER"/>
    <property type="match status" value="1"/>
</dbReference>
<keyword evidence="4 8" id="KW-0812">Transmembrane</keyword>
<feature type="transmembrane region" description="Helical" evidence="8">
    <location>
        <begin position="765"/>
        <end position="786"/>
    </location>
</feature>
<dbReference type="InterPro" id="IPR038377">
    <property type="entry name" value="Na/Glc_symporter_sf"/>
</dbReference>
<reference evidence="10 11" key="1">
    <citation type="submission" date="2019-07" db="EMBL/GenBank/DDBJ databases">
        <title>Draft genome assembly of a fouling barnacle, Amphibalanus amphitrite (Darwin, 1854): The first reference genome for Thecostraca.</title>
        <authorList>
            <person name="Kim W."/>
        </authorList>
    </citation>
    <scope>NUCLEOTIDE SEQUENCE [LARGE SCALE GENOMIC DNA]</scope>
    <source>
        <strain evidence="10">SNU_AA5</strain>
        <tissue evidence="10">Soma without cirri and trophi</tissue>
    </source>
</reference>
<dbReference type="PANTHER" id="PTHR46154">
    <property type="match status" value="1"/>
</dbReference>
<feature type="transmembrane region" description="Helical" evidence="8">
    <location>
        <begin position="169"/>
        <end position="187"/>
    </location>
</feature>
<feature type="transmembrane region" description="Helical" evidence="8">
    <location>
        <begin position="725"/>
        <end position="745"/>
    </location>
</feature>
<evidence type="ECO:0000256" key="7">
    <source>
        <dbReference type="SAM" id="MobiDB-lite"/>
    </source>
</evidence>
<dbReference type="PROSITE" id="PS50283">
    <property type="entry name" value="NA_SOLUT_SYMP_3"/>
    <property type="match status" value="1"/>
</dbReference>
<feature type="transmembrane region" description="Helical" evidence="8">
    <location>
        <begin position="92"/>
        <end position="110"/>
    </location>
</feature>
<keyword evidence="11" id="KW-1185">Reference proteome</keyword>
<feature type="chain" id="PRO_5025371460" evidence="9">
    <location>
        <begin position="24"/>
        <end position="842"/>
    </location>
</feature>
<evidence type="ECO:0000313" key="11">
    <source>
        <dbReference type="Proteomes" id="UP000440578"/>
    </source>
</evidence>
<feature type="transmembrane region" description="Helical" evidence="8">
    <location>
        <begin position="639"/>
        <end position="660"/>
    </location>
</feature>
<feature type="region of interest" description="Disordered" evidence="7">
    <location>
        <begin position="809"/>
        <end position="842"/>
    </location>
</feature>
<dbReference type="GO" id="GO:0005886">
    <property type="term" value="C:plasma membrane"/>
    <property type="evidence" value="ECO:0007669"/>
    <property type="project" value="TreeGrafter"/>
</dbReference>
<feature type="transmembrane region" description="Helical" evidence="8">
    <location>
        <begin position="337"/>
        <end position="358"/>
    </location>
</feature>
<evidence type="ECO:0000256" key="2">
    <source>
        <dbReference type="ARBA" id="ARBA00006434"/>
    </source>
</evidence>
<protein>
    <submittedName>
        <fullName evidence="10">Putative urea active transporter 1</fullName>
    </submittedName>
</protein>
<name>A0A6A4VYN9_AMPAM</name>
<organism evidence="10 11">
    <name type="scientific">Amphibalanus amphitrite</name>
    <name type="common">Striped barnacle</name>
    <name type="synonym">Balanus amphitrite</name>
    <dbReference type="NCBI Taxonomy" id="1232801"/>
    <lineage>
        <taxon>Eukaryota</taxon>
        <taxon>Metazoa</taxon>
        <taxon>Ecdysozoa</taxon>
        <taxon>Arthropoda</taxon>
        <taxon>Crustacea</taxon>
        <taxon>Multicrustacea</taxon>
        <taxon>Cirripedia</taxon>
        <taxon>Thoracica</taxon>
        <taxon>Thoracicalcarea</taxon>
        <taxon>Balanomorpha</taxon>
        <taxon>Balanoidea</taxon>
        <taxon>Balanidae</taxon>
        <taxon>Amphibalaninae</taxon>
        <taxon>Amphibalanus</taxon>
    </lineage>
</organism>
<comment type="similarity">
    <text evidence="2">Belongs to the sodium:solute symporter (SSF) (TC 2.A.21) family.</text>
</comment>
<dbReference type="InterPro" id="IPR001734">
    <property type="entry name" value="Na/solute_symporter"/>
</dbReference>
<evidence type="ECO:0000256" key="1">
    <source>
        <dbReference type="ARBA" id="ARBA00004141"/>
    </source>
</evidence>
<dbReference type="CDD" id="cd11476">
    <property type="entry name" value="SLC5sbd_DUR3"/>
    <property type="match status" value="1"/>
</dbReference>
<evidence type="ECO:0000256" key="5">
    <source>
        <dbReference type="ARBA" id="ARBA00022989"/>
    </source>
</evidence>
<keyword evidence="6 8" id="KW-0472">Membrane</keyword>
<evidence type="ECO:0000256" key="6">
    <source>
        <dbReference type="ARBA" id="ARBA00023136"/>
    </source>
</evidence>
<dbReference type="EMBL" id="VIIS01001590">
    <property type="protein sequence ID" value="KAF0295962.1"/>
    <property type="molecule type" value="Genomic_DNA"/>
</dbReference>
<feature type="transmembrane region" description="Helical" evidence="8">
    <location>
        <begin position="249"/>
        <end position="268"/>
    </location>
</feature>
<dbReference type="OrthoDB" id="6360569at2759"/>
<comment type="caution">
    <text evidence="10">The sequence shown here is derived from an EMBL/GenBank/DDBJ whole genome shotgun (WGS) entry which is preliminary data.</text>
</comment>
<feature type="region of interest" description="Disordered" evidence="7">
    <location>
        <begin position="33"/>
        <end position="62"/>
    </location>
</feature>
<evidence type="ECO:0000256" key="4">
    <source>
        <dbReference type="ARBA" id="ARBA00022692"/>
    </source>
</evidence>
<comment type="subcellular location">
    <subcellularLocation>
        <location evidence="1">Membrane</location>
        <topology evidence="1">Multi-pass membrane protein</topology>
    </subcellularLocation>
</comment>
<dbReference type="Gene3D" id="1.20.1730.10">
    <property type="entry name" value="Sodium/glucose cotransporter"/>
    <property type="match status" value="1"/>
</dbReference>
<feature type="transmembrane region" description="Helical" evidence="8">
    <location>
        <begin position="545"/>
        <end position="564"/>
    </location>
</feature>
<feature type="transmembrane region" description="Helical" evidence="8">
    <location>
        <begin position="275"/>
        <end position="294"/>
    </location>
</feature>
<feature type="transmembrane region" description="Helical" evidence="8">
    <location>
        <begin position="214"/>
        <end position="237"/>
    </location>
</feature>
<dbReference type="InterPro" id="IPR031155">
    <property type="entry name" value="DUR"/>
</dbReference>
<dbReference type="GO" id="GO:0015204">
    <property type="term" value="F:urea transmembrane transporter activity"/>
    <property type="evidence" value="ECO:0007669"/>
    <property type="project" value="InterPro"/>
</dbReference>
<feature type="transmembrane region" description="Helical" evidence="8">
    <location>
        <begin position="570"/>
        <end position="593"/>
    </location>
</feature>
<evidence type="ECO:0000256" key="3">
    <source>
        <dbReference type="ARBA" id="ARBA00022448"/>
    </source>
</evidence>
<sequence>MLRPRIVWLLLLVACWCSACASAQKTVSDGASALATSGSSETSEKSDAPTAFPPPPTVTPTGEKCSELVLETRASRTEILRGVQPTVSMAEAIAVFAGVGIFASLIAYGFHMVRKHIYNDADNLDTTFDAGGKVSIGLTATTIVSQWTWSATLLQSSTVSSLYGISGPYWYAGGATIQIILFAVLSIQLKTRAPGAKTFLQVIHARFGPRTHQVYCVFAFLTNLVVMMSLTIAGTAVLNSLVADLSPEMAAMMLAIVIGGYTLIGGLGATFYVSYFNTALIFIMILMLVVEVYYNPADNPNNPFGSSERIFDFVECWKAPPGNKDGSYLTFLSQGGFIFGIVNIVGNFGTVFCDQAYWQSSVAAKPLQGVWGFILGGLTWFAIPFCLATTLGLSYLAMSSAQGVAMLSDKDVAKGLVAPMVAQTLLGRTGEYAMLFLILMAVMSTGSAEIIAVASIVIYDVYQIYLKPFRAELAPGECILCGHRVRPTNEDPKRCLCPSMQRCEPCRQDDAARAAVDSLVKPHYTCSVHGQFREYQERLLYYKNWSIVWTTFFSIPLCIFCWAVDLDLAWTYYFTGILISSAVVPIALSILWVRVSSRGMIGGAVGGCVCGITSWLVYASTYPGGLANFVVNTGHQTPMLIGNIVSVTVGGLVCIAVSLADNWRMTPEQMEHEWEKTRDIDNPLTPWVHVYRDCLDISEARNVSYHERPPIDGIVRRFRLAKRTAYGAGVCLTLLFVVIWPSSMIAAHPLDSAGFLAWTTLSRGWGFVAATFIIVVPLLQELYAIGHKWRKQQLVRSSPSDCLSLQSQCTSPTHSRADSAEVLAAENGAAPTENGTRKLPAE</sequence>